<feature type="transmembrane region" description="Helical" evidence="1">
    <location>
        <begin position="64"/>
        <end position="83"/>
    </location>
</feature>
<keyword evidence="1" id="KW-0472">Membrane</keyword>
<name>A0A941EJB0_9ACTN</name>
<dbReference type="AlphaFoldDB" id="A0A941EJB0"/>
<dbReference type="Proteomes" id="UP000675781">
    <property type="component" value="Unassembled WGS sequence"/>
</dbReference>
<dbReference type="EMBL" id="JAGSOG010000034">
    <property type="protein sequence ID" value="MBR7833555.1"/>
    <property type="molecule type" value="Genomic_DNA"/>
</dbReference>
<keyword evidence="1" id="KW-1133">Transmembrane helix</keyword>
<evidence type="ECO:0008006" key="4">
    <source>
        <dbReference type="Google" id="ProtNLM"/>
    </source>
</evidence>
<accession>A0A941EJB0</accession>
<feature type="transmembrane region" description="Helical" evidence="1">
    <location>
        <begin position="158"/>
        <end position="179"/>
    </location>
</feature>
<keyword evidence="3" id="KW-1185">Reference proteome</keyword>
<gene>
    <name evidence="2" type="ORF">KDL01_09775</name>
</gene>
<feature type="transmembrane region" description="Helical" evidence="1">
    <location>
        <begin position="220"/>
        <end position="240"/>
    </location>
</feature>
<evidence type="ECO:0000313" key="2">
    <source>
        <dbReference type="EMBL" id="MBR7833555.1"/>
    </source>
</evidence>
<feature type="transmembrane region" description="Helical" evidence="1">
    <location>
        <begin position="127"/>
        <end position="152"/>
    </location>
</feature>
<feature type="transmembrane region" description="Helical" evidence="1">
    <location>
        <begin position="6"/>
        <end position="28"/>
    </location>
</feature>
<proteinExistence type="predicted"/>
<evidence type="ECO:0000313" key="3">
    <source>
        <dbReference type="Proteomes" id="UP000675781"/>
    </source>
</evidence>
<sequence>MTGTGGALFAAVFLACAVEAVEAVTIVLAAGTARRAWRSAGYGVAAGLAVLAVITAALGPAVTAIPIGVLRLVVGGLLLVFGLQWMRKAVLRASGHKDLHDEDAIFARELDAARGAESASRGMVEDWYAFTLSFKGVLLEGLEVVFIVLTFGANAHDVPLAALAAVIAVVLVVAVGIAIKAPLSRVPENTMKFVVAVMLTTFGIFWGAEGADTHWPGNDAALLVIAPVVALYALALVAVLRRHAPKPAAAPALQTVEH</sequence>
<evidence type="ECO:0000256" key="1">
    <source>
        <dbReference type="SAM" id="Phobius"/>
    </source>
</evidence>
<comment type="caution">
    <text evidence="2">The sequence shown here is derived from an EMBL/GenBank/DDBJ whole genome shotgun (WGS) entry which is preliminary data.</text>
</comment>
<organism evidence="2 3">
    <name type="scientific">Actinospica durhamensis</name>
    <dbReference type="NCBI Taxonomy" id="1508375"/>
    <lineage>
        <taxon>Bacteria</taxon>
        <taxon>Bacillati</taxon>
        <taxon>Actinomycetota</taxon>
        <taxon>Actinomycetes</taxon>
        <taxon>Catenulisporales</taxon>
        <taxon>Actinospicaceae</taxon>
        <taxon>Actinospica</taxon>
    </lineage>
</organism>
<protein>
    <recommendedName>
        <fullName evidence="4">GDT1 family protein</fullName>
    </recommendedName>
</protein>
<feature type="transmembrane region" description="Helical" evidence="1">
    <location>
        <begin position="40"/>
        <end position="58"/>
    </location>
</feature>
<keyword evidence="1" id="KW-0812">Transmembrane</keyword>
<dbReference type="RefSeq" id="WP_212528077.1">
    <property type="nucleotide sequence ID" value="NZ_JAGSOG010000034.1"/>
</dbReference>
<feature type="transmembrane region" description="Helical" evidence="1">
    <location>
        <begin position="191"/>
        <end position="208"/>
    </location>
</feature>
<reference evidence="2" key="1">
    <citation type="submission" date="2021-04" db="EMBL/GenBank/DDBJ databases">
        <title>Genome based classification of Actinospica acidithermotolerans sp. nov., an actinobacterium isolated from an Indonesian hot spring.</title>
        <authorList>
            <person name="Kusuma A.B."/>
            <person name="Putra K.E."/>
            <person name="Nafisah S."/>
            <person name="Loh J."/>
            <person name="Nouioui I."/>
            <person name="Goodfellow M."/>
        </authorList>
    </citation>
    <scope>NUCLEOTIDE SEQUENCE</scope>
    <source>
        <strain evidence="2">CSCA 57</strain>
    </source>
</reference>